<protein>
    <submittedName>
        <fullName evidence="4">Transcription factor Adf-1</fullName>
    </submittedName>
</protein>
<dbReference type="InterPro" id="IPR039353">
    <property type="entry name" value="TF_Adf1"/>
</dbReference>
<reference evidence="4" key="2">
    <citation type="journal article" date="2015" name="Gigascience">
        <title>Reconstructing a comprehensive transcriptome assembly of a white-pupal translocated strain of the pest fruit fly Bactrocera cucurbitae.</title>
        <authorList>
            <person name="Sim S.B."/>
            <person name="Calla B."/>
            <person name="Hall B."/>
            <person name="DeRego T."/>
            <person name="Geib S.M."/>
        </authorList>
    </citation>
    <scope>NUCLEOTIDE SEQUENCE</scope>
</reference>
<dbReference type="AlphaFoldDB" id="A0A0A1XDE1"/>
<feature type="domain" description="MADF" evidence="2">
    <location>
        <begin position="21"/>
        <end position="108"/>
    </location>
</feature>
<dbReference type="InterPro" id="IPR001005">
    <property type="entry name" value="SANT/Myb"/>
</dbReference>
<proteinExistence type="predicted"/>
<dbReference type="SMART" id="SM00595">
    <property type="entry name" value="MADF"/>
    <property type="match status" value="1"/>
</dbReference>
<dbReference type="CDD" id="cd00167">
    <property type="entry name" value="SANT"/>
    <property type="match status" value="1"/>
</dbReference>
<dbReference type="GO" id="GO:0005667">
    <property type="term" value="C:transcription regulator complex"/>
    <property type="evidence" value="ECO:0007669"/>
    <property type="project" value="TreeGrafter"/>
</dbReference>
<dbReference type="GO" id="GO:0005634">
    <property type="term" value="C:nucleus"/>
    <property type="evidence" value="ECO:0007669"/>
    <property type="project" value="TreeGrafter"/>
</dbReference>
<gene>
    <name evidence="4" type="primary">Adf1_47</name>
    <name evidence="3" type="synonym">Adf1_33</name>
    <name evidence="4" type="ORF">g.13077</name>
    <name evidence="3" type="ORF">g.13078</name>
</gene>
<evidence type="ECO:0000313" key="3">
    <source>
        <dbReference type="EMBL" id="JAD08586.1"/>
    </source>
</evidence>
<dbReference type="Pfam" id="PF10545">
    <property type="entry name" value="MADF_DNA_bdg"/>
    <property type="match status" value="1"/>
</dbReference>
<evidence type="ECO:0000313" key="4">
    <source>
        <dbReference type="EMBL" id="JAD08982.1"/>
    </source>
</evidence>
<feature type="domain" description="Myb-like" evidence="1">
    <location>
        <begin position="1"/>
        <end position="72"/>
    </location>
</feature>
<dbReference type="InterPro" id="IPR006578">
    <property type="entry name" value="MADF-dom"/>
</dbReference>
<dbReference type="Gene3D" id="1.10.10.60">
    <property type="entry name" value="Homeodomain-like"/>
    <property type="match status" value="1"/>
</dbReference>
<reference evidence="4" key="1">
    <citation type="submission" date="2014-11" db="EMBL/GenBank/DDBJ databases">
        <authorList>
            <person name="Geib S."/>
        </authorList>
    </citation>
    <scope>NUCLEOTIDE SEQUENCE</scope>
</reference>
<evidence type="ECO:0000259" key="2">
    <source>
        <dbReference type="PROSITE" id="PS51029"/>
    </source>
</evidence>
<dbReference type="GO" id="GO:0006357">
    <property type="term" value="P:regulation of transcription by RNA polymerase II"/>
    <property type="evidence" value="ECO:0007669"/>
    <property type="project" value="TreeGrafter"/>
</dbReference>
<dbReference type="PROSITE" id="PS51029">
    <property type="entry name" value="MADF"/>
    <property type="match status" value="1"/>
</dbReference>
<dbReference type="EMBL" id="GBXI01005706">
    <property type="protein sequence ID" value="JAD08586.1"/>
    <property type="molecule type" value="Transcribed_RNA"/>
</dbReference>
<dbReference type="PROSITE" id="PS50090">
    <property type="entry name" value="MYB_LIKE"/>
    <property type="match status" value="1"/>
</dbReference>
<dbReference type="PANTHER" id="PTHR12243">
    <property type="entry name" value="MADF DOMAIN TRANSCRIPTION FACTOR"/>
    <property type="match status" value="1"/>
</dbReference>
<accession>A0A0A1XDE1</accession>
<organism evidence="4">
    <name type="scientific">Zeugodacus cucurbitae</name>
    <name type="common">Melon fruit fly</name>
    <name type="synonym">Bactrocera cucurbitae</name>
    <dbReference type="NCBI Taxonomy" id="28588"/>
    <lineage>
        <taxon>Eukaryota</taxon>
        <taxon>Metazoa</taxon>
        <taxon>Ecdysozoa</taxon>
        <taxon>Arthropoda</taxon>
        <taxon>Hexapoda</taxon>
        <taxon>Insecta</taxon>
        <taxon>Pterygota</taxon>
        <taxon>Neoptera</taxon>
        <taxon>Endopterygota</taxon>
        <taxon>Diptera</taxon>
        <taxon>Brachycera</taxon>
        <taxon>Muscomorpha</taxon>
        <taxon>Tephritoidea</taxon>
        <taxon>Tephritidae</taxon>
        <taxon>Zeugodacus</taxon>
        <taxon>Zeugodacus</taxon>
    </lineage>
</organism>
<dbReference type="PANTHER" id="PTHR12243:SF60">
    <property type="entry name" value="SI:CH211-15D5.12-RELATED"/>
    <property type="match status" value="1"/>
</dbReference>
<sequence length="215" mass="24592">MFSWSKSVDRRLKMSLKEDKNLCASGESAPQLYDKGHPDYGQRMATDEAWQSIAQLMGKSMDECKNRWRNIRSAYARSIGVYKTKRGENSRRSYYLAEDLEFLKPHLPRDANTEILSGAGGYENIRMDNGIQFVKKLLDNMSQTQKSRFIAEILKTNDENSHRGERACFVDNEVIQQRMTRNVGTQTNNTSELGVSNPQQSLDAITIKNEPEISL</sequence>
<name>A0A0A1XDE1_ZEUCU</name>
<evidence type="ECO:0000259" key="1">
    <source>
        <dbReference type="PROSITE" id="PS50090"/>
    </source>
</evidence>
<dbReference type="EMBL" id="GBXI01005310">
    <property type="protein sequence ID" value="JAD08982.1"/>
    <property type="molecule type" value="Transcribed_RNA"/>
</dbReference>